<dbReference type="InterPro" id="IPR051783">
    <property type="entry name" value="NAD(P)-dependent_oxidoreduct"/>
</dbReference>
<dbReference type="EMBL" id="JAKEVY010000008">
    <property type="protein sequence ID" value="MCF1717014.1"/>
    <property type="molecule type" value="Genomic_DNA"/>
</dbReference>
<dbReference type="PANTHER" id="PTHR48079">
    <property type="entry name" value="PROTEIN YEEZ"/>
    <property type="match status" value="1"/>
</dbReference>
<feature type="transmembrane region" description="Helical" evidence="1">
    <location>
        <begin position="12"/>
        <end position="31"/>
    </location>
</feature>
<proteinExistence type="predicted"/>
<dbReference type="InterPro" id="IPR036291">
    <property type="entry name" value="NAD(P)-bd_dom_sf"/>
</dbReference>
<accession>A0ABS9BMR6</accession>
<keyword evidence="1" id="KW-0812">Transmembrane</keyword>
<feature type="domain" description="NAD-dependent epimerase/dehydratase" evidence="2">
    <location>
        <begin position="13"/>
        <end position="233"/>
    </location>
</feature>
<dbReference type="Pfam" id="PF01370">
    <property type="entry name" value="Epimerase"/>
    <property type="match status" value="1"/>
</dbReference>
<gene>
    <name evidence="3" type="ORF">L0U88_20395</name>
</gene>
<organism evidence="3 4">
    <name type="scientific">Flavihumibacter fluminis</name>
    <dbReference type="NCBI Taxonomy" id="2909236"/>
    <lineage>
        <taxon>Bacteria</taxon>
        <taxon>Pseudomonadati</taxon>
        <taxon>Bacteroidota</taxon>
        <taxon>Chitinophagia</taxon>
        <taxon>Chitinophagales</taxon>
        <taxon>Chitinophagaceae</taxon>
        <taxon>Flavihumibacter</taxon>
    </lineage>
</organism>
<protein>
    <submittedName>
        <fullName evidence="3">NAD-dependent epimerase/dehydratase family protein</fullName>
    </submittedName>
</protein>
<keyword evidence="4" id="KW-1185">Reference proteome</keyword>
<dbReference type="PANTHER" id="PTHR48079:SF6">
    <property type="entry name" value="NAD(P)-BINDING DOMAIN-CONTAINING PROTEIN-RELATED"/>
    <property type="match status" value="1"/>
</dbReference>
<dbReference type="SUPFAM" id="SSF51735">
    <property type="entry name" value="NAD(P)-binding Rossmann-fold domains"/>
    <property type="match status" value="1"/>
</dbReference>
<dbReference type="RefSeq" id="WP_234868671.1">
    <property type="nucleotide sequence ID" value="NZ_JAKEVY010000008.1"/>
</dbReference>
<name>A0ABS9BMR6_9BACT</name>
<comment type="caution">
    <text evidence="3">The sequence shown here is derived from an EMBL/GenBank/DDBJ whole genome shotgun (WGS) entry which is preliminary data.</text>
</comment>
<dbReference type="Gene3D" id="3.40.50.720">
    <property type="entry name" value="NAD(P)-binding Rossmann-like Domain"/>
    <property type="match status" value="1"/>
</dbReference>
<evidence type="ECO:0000256" key="1">
    <source>
        <dbReference type="SAM" id="Phobius"/>
    </source>
</evidence>
<keyword evidence="1" id="KW-0472">Membrane</keyword>
<dbReference type="InterPro" id="IPR001509">
    <property type="entry name" value="Epimerase_deHydtase"/>
</dbReference>
<keyword evidence="1" id="KW-1133">Transmembrane helix</keyword>
<evidence type="ECO:0000259" key="2">
    <source>
        <dbReference type="Pfam" id="PF01370"/>
    </source>
</evidence>
<reference evidence="3 4" key="1">
    <citation type="submission" date="2022-01" db="EMBL/GenBank/DDBJ databases">
        <title>Flavihumibacter sp. nov., isolated from sediment of a river.</title>
        <authorList>
            <person name="Liu H."/>
        </authorList>
    </citation>
    <scope>NUCLEOTIDE SEQUENCE [LARGE SCALE GENOMIC DNA]</scope>
    <source>
        <strain evidence="3 4">RY-1</strain>
    </source>
</reference>
<sequence length="340" mass="37885">MIAASPHPIIKSVLVTGATGFLGAYILQVLIQNGYKVRGLARNTSSRPFFIAPEILQQVEWVEGDVLDLGSLEDALQGMDAVIHSAAIVSFHRADRKKMYATNINGTANVVNFSIEAGIKRFVHVSSVAALGRTANGESVTEEKKWVDSRLNTHYAYTKHRAEMEVWRGLAEGLEGVIVNPSTILGFGNWDNSSCAIFKNVYQEFPWYTNGVNGFIDVQDAARAIVGLLEHTVTMERFILNGESWSFKQLLETIAKGLNKNPPYREAGPFLSSLAWRLEKIKAAFTGKKPLLSRETAKIAQSKTYFDNSKLLQFLPDFHYTPLEKAVLSAAERYLLHYSR</sequence>
<evidence type="ECO:0000313" key="3">
    <source>
        <dbReference type="EMBL" id="MCF1717014.1"/>
    </source>
</evidence>
<evidence type="ECO:0000313" key="4">
    <source>
        <dbReference type="Proteomes" id="UP001200145"/>
    </source>
</evidence>
<dbReference type="Proteomes" id="UP001200145">
    <property type="component" value="Unassembled WGS sequence"/>
</dbReference>